<dbReference type="Gene3D" id="2.160.10.10">
    <property type="entry name" value="Hexapeptide repeat proteins"/>
    <property type="match status" value="1"/>
</dbReference>
<dbReference type="InterPro" id="IPR018357">
    <property type="entry name" value="Hexapep_transf_CS"/>
</dbReference>
<dbReference type="CDD" id="cd03349">
    <property type="entry name" value="LbH_XAT"/>
    <property type="match status" value="1"/>
</dbReference>
<dbReference type="PANTHER" id="PTHR43300">
    <property type="entry name" value="ACETYLTRANSFERASE"/>
    <property type="match status" value="1"/>
</dbReference>
<dbReference type="InterPro" id="IPR017694">
    <property type="entry name" value="Phosphonate_tfrase_rpt"/>
</dbReference>
<dbReference type="SUPFAM" id="SSF51161">
    <property type="entry name" value="Trimeric LpxA-like enzymes"/>
    <property type="match status" value="1"/>
</dbReference>
<evidence type="ECO:0000256" key="2">
    <source>
        <dbReference type="SAM" id="MobiDB-lite"/>
    </source>
</evidence>
<dbReference type="NCBIfam" id="TIGR03308">
    <property type="entry name" value="phn_thr-fam"/>
    <property type="match status" value="1"/>
</dbReference>
<protein>
    <submittedName>
        <fullName evidence="3">Acetyltransferase</fullName>
    </submittedName>
</protein>
<organism evidence="3 4">
    <name type="scientific">Haloglomus irregulare</name>
    <dbReference type="NCBI Taxonomy" id="2234134"/>
    <lineage>
        <taxon>Archaea</taxon>
        <taxon>Methanobacteriati</taxon>
        <taxon>Methanobacteriota</taxon>
        <taxon>Stenosarchaea group</taxon>
        <taxon>Halobacteria</taxon>
        <taxon>Halobacteriales</taxon>
        <taxon>Natronomonadaceae</taxon>
        <taxon>Haloglomus</taxon>
    </lineage>
</organism>
<dbReference type="EMBL" id="QMDX01000015">
    <property type="protein sequence ID" value="TSD09248.1"/>
    <property type="molecule type" value="Genomic_DNA"/>
</dbReference>
<name>A0A554MVU7_9EURY</name>
<dbReference type="GO" id="GO:0016740">
    <property type="term" value="F:transferase activity"/>
    <property type="evidence" value="ECO:0007669"/>
    <property type="project" value="UniProtKB-KW"/>
</dbReference>
<dbReference type="OrthoDB" id="1475at2157"/>
<gene>
    <name evidence="3" type="ORF">DP107_16700</name>
</gene>
<feature type="region of interest" description="Disordered" evidence="2">
    <location>
        <begin position="1"/>
        <end position="23"/>
    </location>
</feature>
<dbReference type="AlphaFoldDB" id="A0A554MVU7"/>
<reference evidence="3 4" key="1">
    <citation type="submission" date="2018-06" db="EMBL/GenBank/DDBJ databases">
        <title>Natronomonas sp. F16-60 a new haloarchaeon isolated from a solar saltern of Isla Cristina, Huelva, Spain.</title>
        <authorList>
            <person name="Duran-Viseras A."/>
            <person name="Sanchez-Porro C."/>
            <person name="Ventosa A."/>
        </authorList>
    </citation>
    <scope>NUCLEOTIDE SEQUENCE [LARGE SCALE GENOMIC DNA]</scope>
    <source>
        <strain evidence="3 4">F16-60</strain>
    </source>
</reference>
<dbReference type="InterPro" id="IPR050179">
    <property type="entry name" value="Trans_hexapeptide_repeat"/>
</dbReference>
<proteinExistence type="predicted"/>
<dbReference type="InterPro" id="IPR011004">
    <property type="entry name" value="Trimer_LpxA-like_sf"/>
</dbReference>
<dbReference type="Pfam" id="PF00132">
    <property type="entry name" value="Hexapep"/>
    <property type="match status" value="1"/>
</dbReference>
<keyword evidence="4" id="KW-1185">Reference proteome</keyword>
<accession>A0A554MVU7</accession>
<feature type="region of interest" description="Disordered" evidence="2">
    <location>
        <begin position="211"/>
        <end position="235"/>
    </location>
</feature>
<dbReference type="InParanoid" id="A0A554MVU7"/>
<keyword evidence="1 3" id="KW-0808">Transferase</keyword>
<dbReference type="Proteomes" id="UP000319894">
    <property type="component" value="Unassembled WGS sequence"/>
</dbReference>
<evidence type="ECO:0000313" key="3">
    <source>
        <dbReference type="EMBL" id="TSD09248.1"/>
    </source>
</evidence>
<dbReference type="InterPro" id="IPR001451">
    <property type="entry name" value="Hexapep"/>
</dbReference>
<comment type="caution">
    <text evidence="3">The sequence shown here is derived from an EMBL/GenBank/DDBJ whole genome shotgun (WGS) entry which is preliminary data.</text>
</comment>
<dbReference type="RefSeq" id="WP_144263265.1">
    <property type="nucleotide sequence ID" value="NZ_QMDX01000015.1"/>
</dbReference>
<sequence length="235" mass="25682">MQHIDSHGIADRPKLGPEPTLHDRVRVSDSDLGVWTELHPGTSVRTSEVGAYSYLMRRVQLDFTTLGRFCSVASDVRIGPVNHPMNRPTTHHFTYRAGQYGLGDPDEAVFEWRRGQAVEVGHDVWVGHGATVLPDVEIGNGAVVAAGAVVTDDVAPYAVVAGVPAERVRWRFPPDVAAAVEATTWWEWDHETIRERLPAFRDLGRFLTEYAPADTPAPDPEDVGAAPGFGESGEP</sequence>
<dbReference type="PROSITE" id="PS00101">
    <property type="entry name" value="HEXAPEP_TRANSFERASES"/>
    <property type="match status" value="1"/>
</dbReference>
<dbReference type="PANTHER" id="PTHR43300:SF11">
    <property type="entry name" value="ACETYLTRANSFERASE RV3034C-RELATED"/>
    <property type="match status" value="1"/>
</dbReference>
<evidence type="ECO:0000256" key="1">
    <source>
        <dbReference type="ARBA" id="ARBA00022679"/>
    </source>
</evidence>
<evidence type="ECO:0000313" key="4">
    <source>
        <dbReference type="Proteomes" id="UP000319894"/>
    </source>
</evidence>